<keyword evidence="1" id="KW-0472">Membrane</keyword>
<name>A0AAV5IBM6_9ROSI</name>
<evidence type="ECO:0000313" key="3">
    <source>
        <dbReference type="Proteomes" id="UP001054252"/>
    </source>
</evidence>
<organism evidence="2 3">
    <name type="scientific">Rubroshorea leprosula</name>
    <dbReference type="NCBI Taxonomy" id="152421"/>
    <lineage>
        <taxon>Eukaryota</taxon>
        <taxon>Viridiplantae</taxon>
        <taxon>Streptophyta</taxon>
        <taxon>Embryophyta</taxon>
        <taxon>Tracheophyta</taxon>
        <taxon>Spermatophyta</taxon>
        <taxon>Magnoliopsida</taxon>
        <taxon>eudicotyledons</taxon>
        <taxon>Gunneridae</taxon>
        <taxon>Pentapetalae</taxon>
        <taxon>rosids</taxon>
        <taxon>malvids</taxon>
        <taxon>Malvales</taxon>
        <taxon>Dipterocarpaceae</taxon>
        <taxon>Rubroshorea</taxon>
    </lineage>
</organism>
<feature type="transmembrane region" description="Helical" evidence="1">
    <location>
        <begin position="12"/>
        <end position="33"/>
    </location>
</feature>
<comment type="caution">
    <text evidence="2">The sequence shown here is derived from an EMBL/GenBank/DDBJ whole genome shotgun (WGS) entry which is preliminary data.</text>
</comment>
<dbReference type="InterPro" id="IPR036983">
    <property type="entry name" value="AIM24_sf"/>
</dbReference>
<dbReference type="EMBL" id="BPVZ01000009">
    <property type="protein sequence ID" value="GKU95581.1"/>
    <property type="molecule type" value="Genomic_DNA"/>
</dbReference>
<dbReference type="Gene3D" id="3.60.160.10">
    <property type="entry name" value="Mitochondrial biogenesis AIM24"/>
    <property type="match status" value="1"/>
</dbReference>
<keyword evidence="1" id="KW-1133">Transmembrane helix</keyword>
<gene>
    <name evidence="2" type="ORF">SLEP1_g8919</name>
</gene>
<accession>A0AAV5IBM6</accession>
<dbReference type="AlphaFoldDB" id="A0AAV5IBM6"/>
<evidence type="ECO:0000313" key="2">
    <source>
        <dbReference type="EMBL" id="GKU95581.1"/>
    </source>
</evidence>
<proteinExistence type="predicted"/>
<dbReference type="SUPFAM" id="SSF51219">
    <property type="entry name" value="TRAP-like"/>
    <property type="match status" value="1"/>
</dbReference>
<dbReference type="InterPro" id="IPR016031">
    <property type="entry name" value="Trp_RNA-bd_attenuator-like_dom"/>
</dbReference>
<keyword evidence="3" id="KW-1185">Reference proteome</keyword>
<reference evidence="2 3" key="1">
    <citation type="journal article" date="2021" name="Commun. Biol.">
        <title>The genome of Shorea leprosula (Dipterocarpaceae) highlights the ecological relevance of drought in aseasonal tropical rainforests.</title>
        <authorList>
            <person name="Ng K.K.S."/>
            <person name="Kobayashi M.J."/>
            <person name="Fawcett J.A."/>
            <person name="Hatakeyama M."/>
            <person name="Paape T."/>
            <person name="Ng C.H."/>
            <person name="Ang C.C."/>
            <person name="Tnah L.H."/>
            <person name="Lee C.T."/>
            <person name="Nishiyama T."/>
            <person name="Sese J."/>
            <person name="O'Brien M.J."/>
            <person name="Copetti D."/>
            <person name="Mohd Noor M.I."/>
            <person name="Ong R.C."/>
            <person name="Putra M."/>
            <person name="Sireger I.Z."/>
            <person name="Indrioko S."/>
            <person name="Kosugi Y."/>
            <person name="Izuno A."/>
            <person name="Isagi Y."/>
            <person name="Lee S.L."/>
            <person name="Shimizu K.K."/>
        </authorList>
    </citation>
    <scope>NUCLEOTIDE SEQUENCE [LARGE SCALE GENOMIC DNA]</scope>
    <source>
        <strain evidence="2">214</strain>
    </source>
</reference>
<dbReference type="Proteomes" id="UP001054252">
    <property type="component" value="Unassembled WGS sequence"/>
</dbReference>
<keyword evidence="1" id="KW-0812">Transmembrane</keyword>
<sequence length="38" mass="4137">MRRAVFGGDNLVPAVLTGPGIVFIQSLPFHLAFSEKNH</sequence>
<protein>
    <submittedName>
        <fullName evidence="2">Uncharacterized protein</fullName>
    </submittedName>
</protein>
<evidence type="ECO:0000256" key="1">
    <source>
        <dbReference type="SAM" id="Phobius"/>
    </source>
</evidence>